<keyword evidence="1" id="KW-0472">Membrane</keyword>
<dbReference type="RefSeq" id="XP_013439555.1">
    <property type="nucleotide sequence ID" value="XM_013584101.1"/>
</dbReference>
<name>U6MGK3_9EIME</name>
<dbReference type="AlphaFoldDB" id="U6MGK3"/>
<accession>U6MGK3</accession>
<keyword evidence="3" id="KW-1185">Reference proteome</keyword>
<reference evidence="2" key="1">
    <citation type="submission" date="2013-10" db="EMBL/GenBank/DDBJ databases">
        <title>Genomic analysis of the causative agents of coccidiosis in chickens.</title>
        <authorList>
            <person name="Reid A.J."/>
            <person name="Blake D."/>
            <person name="Billington K."/>
            <person name="Browne H."/>
            <person name="Dunn M."/>
            <person name="Hung S."/>
            <person name="Kawahara F."/>
            <person name="Miranda-Saavedra D."/>
            <person name="Mourier T."/>
            <person name="Nagra H."/>
            <person name="Otto T.D."/>
            <person name="Rawlings N."/>
            <person name="Sanchez A."/>
            <person name="Sanders M."/>
            <person name="Subramaniam C."/>
            <person name="Tay Y."/>
            <person name="Dear P."/>
            <person name="Doerig C."/>
            <person name="Gruber A."/>
            <person name="Parkinson J."/>
            <person name="Shirley M."/>
            <person name="Wan K.L."/>
            <person name="Berriman M."/>
            <person name="Tomley F."/>
            <person name="Pain A."/>
        </authorList>
    </citation>
    <scope>NUCLEOTIDE SEQUENCE [LARGE SCALE GENOMIC DNA]</scope>
    <source>
        <strain evidence="2">Houghton</strain>
    </source>
</reference>
<sequence>MSRLSQLACYAGLIAGATAPNFSAAVSIWSATVNPHGKSLDIGLPSFADAGTAPAADDKTDECLPVLNKLRVEGLNNLLSELAKAEENDVTSSLQPSKKLGDKTKVTEIAVELAGEDKNCAATNAAASPYSGLVITFDYSTAFDCEALINESFTAGLSHLQQANYDASDEAAKMGKAPLDNLAAKNLARMVSTKAKKVACAATTDCEQGKNVLFCYFIEPLEEDETKPIEADVYEALLERQRGSAWITVPGITAALFSLALILLS</sequence>
<feature type="transmembrane region" description="Helical" evidence="1">
    <location>
        <begin position="245"/>
        <end position="264"/>
    </location>
</feature>
<dbReference type="EMBL" id="HG722370">
    <property type="protein sequence ID" value="CDJ62193.1"/>
    <property type="molecule type" value="Genomic_DNA"/>
</dbReference>
<evidence type="ECO:0000313" key="2">
    <source>
        <dbReference type="EMBL" id="CDJ62193.1"/>
    </source>
</evidence>
<gene>
    <name evidence="2" type="ORF">ENH_00010260</name>
</gene>
<dbReference type="GeneID" id="25471211"/>
<dbReference type="VEuPathDB" id="ToxoDB:ENH_00010260"/>
<dbReference type="OrthoDB" id="350605at2759"/>
<keyword evidence="1" id="KW-1133">Transmembrane helix</keyword>
<organism evidence="2 3">
    <name type="scientific">Eimeria necatrix</name>
    <dbReference type="NCBI Taxonomy" id="51315"/>
    <lineage>
        <taxon>Eukaryota</taxon>
        <taxon>Sar</taxon>
        <taxon>Alveolata</taxon>
        <taxon>Apicomplexa</taxon>
        <taxon>Conoidasida</taxon>
        <taxon>Coccidia</taxon>
        <taxon>Eucoccidiorida</taxon>
        <taxon>Eimeriorina</taxon>
        <taxon>Eimeriidae</taxon>
        <taxon>Eimeria</taxon>
    </lineage>
</organism>
<proteinExistence type="predicted"/>
<keyword evidence="1" id="KW-0812">Transmembrane</keyword>
<evidence type="ECO:0000313" key="3">
    <source>
        <dbReference type="Proteomes" id="UP000030754"/>
    </source>
</evidence>
<dbReference type="Proteomes" id="UP000030754">
    <property type="component" value="Unassembled WGS sequence"/>
</dbReference>
<evidence type="ECO:0000256" key="1">
    <source>
        <dbReference type="SAM" id="Phobius"/>
    </source>
</evidence>
<reference evidence="2" key="2">
    <citation type="submission" date="2013-10" db="EMBL/GenBank/DDBJ databases">
        <authorList>
            <person name="Aslett M."/>
        </authorList>
    </citation>
    <scope>NUCLEOTIDE SEQUENCE [LARGE SCALE GENOMIC DNA]</scope>
    <source>
        <strain evidence="2">Houghton</strain>
    </source>
</reference>
<protein>
    <submittedName>
        <fullName evidence="2">SAG family member</fullName>
    </submittedName>
</protein>